<comment type="catalytic activity">
    <reaction evidence="15">
        <text>1,2-di-(9Z-octadecenoyl)-sn-glycero-3-phospho-(1'-sn-glycerol-3'-phosphate) + H2O = 1,2-di-(9Z-octadecenoyl)-sn-glycero-3-phospho-(1'-sn-glycerol) + phosphate</text>
        <dbReference type="Rhea" id="RHEA:42304"/>
        <dbReference type="ChEBI" id="CHEBI:15377"/>
        <dbReference type="ChEBI" id="CHEBI:43474"/>
        <dbReference type="ChEBI" id="CHEBI:75163"/>
        <dbReference type="ChEBI" id="CHEBI:78907"/>
    </reaction>
    <physiologicalReaction direction="left-to-right" evidence="15">
        <dbReference type="Rhea" id="RHEA:42305"/>
    </physiologicalReaction>
</comment>
<dbReference type="Pfam" id="PF00782">
    <property type="entry name" value="DSPc"/>
    <property type="match status" value="1"/>
</dbReference>
<dbReference type="EC" id="3.1.3.27" evidence="11"/>
<dbReference type="SMART" id="SM00195">
    <property type="entry name" value="DSPc"/>
    <property type="match status" value="1"/>
</dbReference>
<keyword evidence="6" id="KW-0443">Lipid metabolism</keyword>
<comment type="pathway">
    <text evidence="2">Lipid metabolism.</text>
</comment>
<comment type="subcellular location">
    <subcellularLocation>
        <location evidence="1">Membrane</location>
    </subcellularLocation>
</comment>
<evidence type="ECO:0000256" key="4">
    <source>
        <dbReference type="ARBA" id="ARBA00022801"/>
    </source>
</evidence>
<dbReference type="InterPro" id="IPR000340">
    <property type="entry name" value="Dual-sp_phosphatase_cat-dom"/>
</dbReference>
<keyword evidence="21" id="KW-1185">Reference proteome</keyword>
<evidence type="ECO:0000256" key="5">
    <source>
        <dbReference type="ARBA" id="ARBA00022912"/>
    </source>
</evidence>
<evidence type="ECO:0000256" key="7">
    <source>
        <dbReference type="ARBA" id="ARBA00023136"/>
    </source>
</evidence>
<evidence type="ECO:0000256" key="12">
    <source>
        <dbReference type="ARBA" id="ARBA00050944"/>
    </source>
</evidence>
<dbReference type="PROSITE" id="PS50056">
    <property type="entry name" value="TYR_PHOSPHATASE_2"/>
    <property type="match status" value="1"/>
</dbReference>
<proteinExistence type="predicted"/>
<dbReference type="InterPro" id="IPR000387">
    <property type="entry name" value="Tyr_Pase_dom"/>
</dbReference>
<dbReference type="FunFam" id="3.90.190.10:FF:000060">
    <property type="entry name" value="Phosphatidylglycerophosphatase and protein-tyrosine phosphatase 1"/>
    <property type="match status" value="1"/>
</dbReference>
<dbReference type="GO" id="GO:0008962">
    <property type="term" value="F:phosphatidylglycerophosphatase activity"/>
    <property type="evidence" value="ECO:0007669"/>
    <property type="project" value="UniProtKB-EC"/>
</dbReference>
<evidence type="ECO:0000259" key="18">
    <source>
        <dbReference type="PROSITE" id="PS50054"/>
    </source>
</evidence>
<dbReference type="InterPro" id="IPR016130">
    <property type="entry name" value="Tyr_Pase_AS"/>
</dbReference>
<comment type="catalytic activity">
    <reaction evidence="13">
        <text>a 1-acyl-2-hexanoyl-sn-glycero-3-phospho-(1D-myo-inositol-5-phosphate) + H2O = a 1-acyl-2-hexanoyl-sn-glycero-3-phospho-(1D-myo-inositol) + phosphate</text>
        <dbReference type="Rhea" id="RHEA:42320"/>
        <dbReference type="ChEBI" id="CHEBI:15377"/>
        <dbReference type="ChEBI" id="CHEBI:43474"/>
        <dbReference type="ChEBI" id="CHEBI:78930"/>
        <dbReference type="ChEBI" id="CHEBI:78931"/>
    </reaction>
    <physiologicalReaction direction="left-to-right" evidence="13">
        <dbReference type="Rhea" id="RHEA:42321"/>
    </physiologicalReaction>
</comment>
<protein>
    <recommendedName>
        <fullName evidence="17">Phosphatidylglycerophosphatase and protein-tyrosine phosphatase 1</fullName>
        <ecNumber evidence="11">3.1.3.27</ecNumber>
    </recommendedName>
</protein>
<keyword evidence="3" id="KW-0444">Lipid biosynthesis</keyword>
<keyword evidence="9" id="KW-1208">Phospholipid metabolism</keyword>
<dbReference type="GO" id="GO:0005737">
    <property type="term" value="C:cytoplasm"/>
    <property type="evidence" value="ECO:0007669"/>
    <property type="project" value="UniProtKB-ARBA"/>
</dbReference>
<evidence type="ECO:0000256" key="9">
    <source>
        <dbReference type="ARBA" id="ARBA00023264"/>
    </source>
</evidence>
<evidence type="ECO:0000256" key="17">
    <source>
        <dbReference type="ARBA" id="ARBA00069309"/>
    </source>
</evidence>
<organism evidence="20 21">
    <name type="scientific">Portunus trituberculatus</name>
    <name type="common">Swimming crab</name>
    <name type="synonym">Neptunus trituberculatus</name>
    <dbReference type="NCBI Taxonomy" id="210409"/>
    <lineage>
        <taxon>Eukaryota</taxon>
        <taxon>Metazoa</taxon>
        <taxon>Ecdysozoa</taxon>
        <taxon>Arthropoda</taxon>
        <taxon>Crustacea</taxon>
        <taxon>Multicrustacea</taxon>
        <taxon>Malacostraca</taxon>
        <taxon>Eumalacostraca</taxon>
        <taxon>Eucarida</taxon>
        <taxon>Decapoda</taxon>
        <taxon>Pleocyemata</taxon>
        <taxon>Brachyura</taxon>
        <taxon>Eubrachyura</taxon>
        <taxon>Portunoidea</taxon>
        <taxon>Portunidae</taxon>
        <taxon>Portuninae</taxon>
        <taxon>Portunus</taxon>
    </lineage>
</organism>
<evidence type="ECO:0000256" key="16">
    <source>
        <dbReference type="ARBA" id="ARBA00052780"/>
    </source>
</evidence>
<name>A0A5B7F1V3_PORTR</name>
<dbReference type="EMBL" id="VSRR010004328">
    <property type="protein sequence ID" value="MPC39326.1"/>
    <property type="molecule type" value="Genomic_DNA"/>
</dbReference>
<comment type="caution">
    <text evidence="20">The sequence shown here is derived from an EMBL/GenBank/DDBJ whole genome shotgun (WGS) entry which is preliminary data.</text>
</comment>
<dbReference type="InterPro" id="IPR029021">
    <property type="entry name" value="Prot-tyrosine_phosphatase-like"/>
</dbReference>
<comment type="catalytic activity">
    <reaction evidence="12">
        <text>a 1,2-diacyl-sn-glycero-3-phospho-(1'-sn-glycero-3'-phosphate) + H2O = a 1,2-diacyl-sn-glycero-3-phospho-(1'-sn-glycerol) + phosphate</text>
        <dbReference type="Rhea" id="RHEA:33751"/>
        <dbReference type="ChEBI" id="CHEBI:15377"/>
        <dbReference type="ChEBI" id="CHEBI:43474"/>
        <dbReference type="ChEBI" id="CHEBI:60110"/>
        <dbReference type="ChEBI" id="CHEBI:64716"/>
        <dbReference type="EC" id="3.1.3.27"/>
    </reaction>
    <physiologicalReaction direction="left-to-right" evidence="12">
        <dbReference type="Rhea" id="RHEA:33752"/>
    </physiologicalReaction>
</comment>
<keyword evidence="8" id="KW-0594">Phospholipid biosynthesis</keyword>
<dbReference type="GO" id="GO:0008654">
    <property type="term" value="P:phospholipid biosynthetic process"/>
    <property type="evidence" value="ECO:0007669"/>
    <property type="project" value="UniProtKB-KW"/>
</dbReference>
<evidence type="ECO:0000313" key="20">
    <source>
        <dbReference type="EMBL" id="MPC39326.1"/>
    </source>
</evidence>
<feature type="domain" description="Tyrosine-protein phosphatase" evidence="18">
    <location>
        <begin position="103"/>
        <end position="256"/>
    </location>
</feature>
<evidence type="ECO:0000256" key="14">
    <source>
        <dbReference type="ARBA" id="ARBA00052505"/>
    </source>
</evidence>
<dbReference type="SUPFAM" id="SSF52799">
    <property type="entry name" value="(Phosphotyrosine protein) phosphatases II"/>
    <property type="match status" value="1"/>
</dbReference>
<evidence type="ECO:0000313" key="21">
    <source>
        <dbReference type="Proteomes" id="UP000324222"/>
    </source>
</evidence>
<evidence type="ECO:0000256" key="11">
    <source>
        <dbReference type="ARBA" id="ARBA00024224"/>
    </source>
</evidence>
<keyword evidence="7" id="KW-0472">Membrane</keyword>
<comment type="catalytic activity">
    <reaction evidence="14">
        <text>1,2-dibutyryl-sn-glycero-3-phospho-(1D-myo-inositol-5-phosphate) + H2O = 1,2-dibutyryl-sn-glycero-3-phospho-(1D-myo-inositol) + phosphate</text>
        <dbReference type="Rhea" id="RHEA:42584"/>
        <dbReference type="ChEBI" id="CHEBI:15377"/>
        <dbReference type="ChEBI" id="CHEBI:43474"/>
        <dbReference type="ChEBI" id="CHEBI:82605"/>
        <dbReference type="ChEBI" id="CHEBI:82606"/>
    </reaction>
    <physiologicalReaction direction="left-to-right" evidence="14">
        <dbReference type="Rhea" id="RHEA:42585"/>
    </physiologicalReaction>
</comment>
<sequence>MTTAYGTNIHQLTGGGRRQVCPRASQPLRLKTHEHPWAQPGASGQIPCVVVFLHFLVARVSSRLMTSRPGDMGRSMGWAFARLTFLPTLAFNVAMRRVSARQWYNRVDDRLILGALPFRGMTKELVEVEGVKGVVSMNEDYELMWLANAKKEWESVGVKFLQLSTTDIFEAPSQEKLQRGVEFIQEMESSNESGSVYVHCKAGRTRSATLVACYLMSKYKWNPEKALAHIVAARPHVWLGPQQHRALATFYETVVQS</sequence>
<evidence type="ECO:0000256" key="6">
    <source>
        <dbReference type="ARBA" id="ARBA00023098"/>
    </source>
</evidence>
<dbReference type="GO" id="GO:0004439">
    <property type="term" value="F:phosphatidylinositol-4,5-bisphosphate 5-phosphatase activity"/>
    <property type="evidence" value="ECO:0007669"/>
    <property type="project" value="TreeGrafter"/>
</dbReference>
<dbReference type="AlphaFoldDB" id="A0A5B7F1V3"/>
<evidence type="ECO:0000256" key="10">
    <source>
        <dbReference type="ARBA" id="ARBA00024192"/>
    </source>
</evidence>
<accession>A0A5B7F1V3</accession>
<reference evidence="20 21" key="1">
    <citation type="submission" date="2019-05" db="EMBL/GenBank/DDBJ databases">
        <title>Another draft genome of Portunus trituberculatus and its Hox gene families provides insights of decapod evolution.</title>
        <authorList>
            <person name="Jeong J.-H."/>
            <person name="Song I."/>
            <person name="Kim S."/>
            <person name="Choi T."/>
            <person name="Kim D."/>
            <person name="Ryu S."/>
            <person name="Kim W."/>
        </authorList>
    </citation>
    <scope>NUCLEOTIDE SEQUENCE [LARGE SCALE GENOMIC DNA]</scope>
    <source>
        <tissue evidence="20">Muscle</tissue>
    </source>
</reference>
<dbReference type="GO" id="GO:0004721">
    <property type="term" value="F:phosphoprotein phosphatase activity"/>
    <property type="evidence" value="ECO:0007669"/>
    <property type="project" value="UniProtKB-KW"/>
</dbReference>
<keyword evidence="4" id="KW-0378">Hydrolase</keyword>
<evidence type="ECO:0000256" key="2">
    <source>
        <dbReference type="ARBA" id="ARBA00005189"/>
    </source>
</evidence>
<dbReference type="InterPro" id="IPR020422">
    <property type="entry name" value="TYR_PHOSPHATASE_DUAL_dom"/>
</dbReference>
<dbReference type="PROSITE" id="PS00383">
    <property type="entry name" value="TYR_PHOSPHATASE_1"/>
    <property type="match status" value="1"/>
</dbReference>
<evidence type="ECO:0000256" key="8">
    <source>
        <dbReference type="ARBA" id="ARBA00023209"/>
    </source>
</evidence>
<evidence type="ECO:0000259" key="19">
    <source>
        <dbReference type="PROSITE" id="PS50056"/>
    </source>
</evidence>
<evidence type="ECO:0000256" key="3">
    <source>
        <dbReference type="ARBA" id="ARBA00022516"/>
    </source>
</evidence>
<evidence type="ECO:0000256" key="1">
    <source>
        <dbReference type="ARBA" id="ARBA00004370"/>
    </source>
</evidence>
<dbReference type="Proteomes" id="UP000324222">
    <property type="component" value="Unassembled WGS sequence"/>
</dbReference>
<dbReference type="OrthoDB" id="273181at2759"/>
<feature type="domain" description="Tyrosine specific protein phosphatases" evidence="19">
    <location>
        <begin position="181"/>
        <end position="245"/>
    </location>
</feature>
<keyword evidence="5" id="KW-0904">Protein phosphatase</keyword>
<dbReference type="PANTHER" id="PTHR46712:SF1">
    <property type="entry name" value="PHOSPHATIDYLGLYCEROPHOSPHATASE AND PROTEIN-TYROSINE PHOSPHATASE 1"/>
    <property type="match status" value="1"/>
</dbReference>
<dbReference type="InterPro" id="IPR042165">
    <property type="entry name" value="PTPMT1"/>
</dbReference>
<dbReference type="PROSITE" id="PS50054">
    <property type="entry name" value="TYR_PHOSPHATASE_DUAL"/>
    <property type="match status" value="1"/>
</dbReference>
<gene>
    <name evidence="20" type="primary">Plip</name>
    <name evidence="20" type="ORF">E2C01_032859</name>
</gene>
<evidence type="ECO:0000256" key="15">
    <source>
        <dbReference type="ARBA" id="ARBA00052632"/>
    </source>
</evidence>
<dbReference type="PANTHER" id="PTHR46712">
    <property type="entry name" value="PHOSPHATIDYLGLYCEROPHOSPHATASE AND PROTEIN-TYROSINE PHOSPHATASE 1"/>
    <property type="match status" value="1"/>
</dbReference>
<evidence type="ECO:0000256" key="13">
    <source>
        <dbReference type="ARBA" id="ARBA00051818"/>
    </source>
</evidence>
<comment type="pathway">
    <text evidence="10">Phospholipid metabolism; phosphatidylglycerol biosynthesis; phosphatidylglycerol from CDP-diacylglycerol: step 2/2.</text>
</comment>
<dbReference type="Gene3D" id="3.90.190.10">
    <property type="entry name" value="Protein tyrosine phosphatase superfamily"/>
    <property type="match status" value="1"/>
</dbReference>
<comment type="catalytic activity">
    <reaction evidence="16">
        <text>1,2-dioctanoyl-sn-glycero-3-phospho-(1D-myo-inositol-5-phosphate) + H2O = 1,2-dioctanoyl-sn-glycero-3-phospho-(1D-myo-inositol) + phosphate</text>
        <dbReference type="Rhea" id="RHEA:42308"/>
        <dbReference type="ChEBI" id="CHEBI:15377"/>
        <dbReference type="ChEBI" id="CHEBI:43474"/>
        <dbReference type="ChEBI" id="CHEBI:65221"/>
        <dbReference type="ChEBI" id="CHEBI:78911"/>
    </reaction>
    <physiologicalReaction direction="left-to-right" evidence="16">
        <dbReference type="Rhea" id="RHEA:42309"/>
    </physiologicalReaction>
</comment>
<dbReference type="GO" id="GO:0016020">
    <property type="term" value="C:membrane"/>
    <property type="evidence" value="ECO:0007669"/>
    <property type="project" value="UniProtKB-SubCell"/>
</dbReference>